<evidence type="ECO:0000256" key="1">
    <source>
        <dbReference type="SAM" id="Coils"/>
    </source>
</evidence>
<proteinExistence type="predicted"/>
<evidence type="ECO:0000313" key="3">
    <source>
        <dbReference type="EMBL" id="RCV06354.1"/>
    </source>
</evidence>
<gene>
    <name evidence="3" type="ORF">SETIT_1G156300v2</name>
</gene>
<reference evidence="3" key="1">
    <citation type="journal article" date="2012" name="Nat. Biotechnol.">
        <title>Reference genome sequence of the model plant Setaria.</title>
        <authorList>
            <person name="Bennetzen J.L."/>
            <person name="Schmutz J."/>
            <person name="Wang H."/>
            <person name="Percifield R."/>
            <person name="Hawkins J."/>
            <person name="Pontaroli A.C."/>
            <person name="Estep M."/>
            <person name="Feng L."/>
            <person name="Vaughn J.N."/>
            <person name="Grimwood J."/>
            <person name="Jenkins J."/>
            <person name="Barry K."/>
            <person name="Lindquist E."/>
            <person name="Hellsten U."/>
            <person name="Deshpande S."/>
            <person name="Wang X."/>
            <person name="Wu X."/>
            <person name="Mitros T."/>
            <person name="Triplett J."/>
            <person name="Yang X."/>
            <person name="Ye C.Y."/>
            <person name="Mauro-Herrera M."/>
            <person name="Wang L."/>
            <person name="Li P."/>
            <person name="Sharma M."/>
            <person name="Sharma R."/>
            <person name="Ronald P.C."/>
            <person name="Panaud O."/>
            <person name="Kellogg E.A."/>
            <person name="Brutnell T.P."/>
            <person name="Doust A.N."/>
            <person name="Tuskan G.A."/>
            <person name="Rokhsar D."/>
            <person name="Devos K.M."/>
        </authorList>
    </citation>
    <scope>NUCLEOTIDE SEQUENCE [LARGE SCALE GENOMIC DNA]</scope>
    <source>
        <strain evidence="3">Yugu1</strain>
    </source>
</reference>
<accession>A0A368PLI6</accession>
<protein>
    <submittedName>
        <fullName evidence="3">Uncharacterized protein</fullName>
    </submittedName>
</protein>
<feature type="region of interest" description="Disordered" evidence="2">
    <location>
        <begin position="257"/>
        <end position="282"/>
    </location>
</feature>
<dbReference type="AlphaFoldDB" id="A0A368PLI6"/>
<name>A0A368PLI6_SETIT</name>
<evidence type="ECO:0000256" key="2">
    <source>
        <dbReference type="SAM" id="MobiDB-lite"/>
    </source>
</evidence>
<keyword evidence="1" id="KW-0175">Coiled coil</keyword>
<organism evidence="3">
    <name type="scientific">Setaria italica</name>
    <name type="common">Foxtail millet</name>
    <name type="synonym">Panicum italicum</name>
    <dbReference type="NCBI Taxonomy" id="4555"/>
    <lineage>
        <taxon>Eukaryota</taxon>
        <taxon>Viridiplantae</taxon>
        <taxon>Streptophyta</taxon>
        <taxon>Embryophyta</taxon>
        <taxon>Tracheophyta</taxon>
        <taxon>Spermatophyta</taxon>
        <taxon>Magnoliopsida</taxon>
        <taxon>Liliopsida</taxon>
        <taxon>Poales</taxon>
        <taxon>Poaceae</taxon>
        <taxon>PACMAD clade</taxon>
        <taxon>Panicoideae</taxon>
        <taxon>Panicodae</taxon>
        <taxon>Paniceae</taxon>
        <taxon>Cenchrinae</taxon>
        <taxon>Setaria</taxon>
    </lineage>
</organism>
<sequence>MRGNVDSVPTEVKLTVPADPKVLKLEEVVVFAFELSALEAHRLPPGEPCERCMCNFMTYWHRLPTAACPGRVADPGKLRTQPHEIDAASDPYDEKDSLRITTLEPRIVRMKEALRRIATLEVRIVRMEEALRSRDKIIDEKNALLKEKHINYYNLVHLGSHCYSNRDLAETLQLTWEHSNRKRVMELEELSAWISVEYRREPHVESFALPPIRLCSQVLHPPARVATEEMTQALSTLSQLYEGDLLELPVYLDNESGPLRGPAPEYHPGNGDVNNDDFPCSD</sequence>
<reference evidence="3" key="2">
    <citation type="submission" date="2015-07" db="EMBL/GenBank/DDBJ databases">
        <authorList>
            <person name="Noorani M."/>
        </authorList>
    </citation>
    <scope>NUCLEOTIDE SEQUENCE</scope>
    <source>
        <strain evidence="3">Yugu1</strain>
    </source>
</reference>
<dbReference type="EMBL" id="CM003528">
    <property type="protein sequence ID" value="RCV06354.1"/>
    <property type="molecule type" value="Genomic_DNA"/>
</dbReference>
<feature type="coiled-coil region" evidence="1">
    <location>
        <begin position="110"/>
        <end position="147"/>
    </location>
</feature>